<comment type="caution">
    <text evidence="2">The sequence shown here is derived from an EMBL/GenBank/DDBJ whole genome shotgun (WGS) entry which is preliminary data.</text>
</comment>
<gene>
    <name evidence="2" type="ORF">AAFF_G00393380</name>
</gene>
<dbReference type="AlphaFoldDB" id="A0AAD7SDJ7"/>
<protein>
    <submittedName>
        <fullName evidence="2">Uncharacterized protein</fullName>
    </submittedName>
</protein>
<dbReference type="Proteomes" id="UP001221898">
    <property type="component" value="Unassembled WGS sequence"/>
</dbReference>
<reference evidence="2" key="1">
    <citation type="journal article" date="2023" name="Science">
        <title>Genome structures resolve the early diversification of teleost fishes.</title>
        <authorList>
            <person name="Parey E."/>
            <person name="Louis A."/>
            <person name="Montfort J."/>
            <person name="Bouchez O."/>
            <person name="Roques C."/>
            <person name="Iampietro C."/>
            <person name="Lluch J."/>
            <person name="Castinel A."/>
            <person name="Donnadieu C."/>
            <person name="Desvignes T."/>
            <person name="Floi Bucao C."/>
            <person name="Jouanno E."/>
            <person name="Wen M."/>
            <person name="Mejri S."/>
            <person name="Dirks R."/>
            <person name="Jansen H."/>
            <person name="Henkel C."/>
            <person name="Chen W.J."/>
            <person name="Zahm M."/>
            <person name="Cabau C."/>
            <person name="Klopp C."/>
            <person name="Thompson A.W."/>
            <person name="Robinson-Rechavi M."/>
            <person name="Braasch I."/>
            <person name="Lecointre G."/>
            <person name="Bobe J."/>
            <person name="Postlethwait J.H."/>
            <person name="Berthelot C."/>
            <person name="Roest Crollius H."/>
            <person name="Guiguen Y."/>
        </authorList>
    </citation>
    <scope>NUCLEOTIDE SEQUENCE</scope>
    <source>
        <strain evidence="2">NC1722</strain>
    </source>
</reference>
<name>A0AAD7SDJ7_9TELE</name>
<evidence type="ECO:0000256" key="1">
    <source>
        <dbReference type="SAM" id="MobiDB-lite"/>
    </source>
</evidence>
<evidence type="ECO:0000313" key="3">
    <source>
        <dbReference type="Proteomes" id="UP001221898"/>
    </source>
</evidence>
<organism evidence="2 3">
    <name type="scientific">Aldrovandia affinis</name>
    <dbReference type="NCBI Taxonomy" id="143900"/>
    <lineage>
        <taxon>Eukaryota</taxon>
        <taxon>Metazoa</taxon>
        <taxon>Chordata</taxon>
        <taxon>Craniata</taxon>
        <taxon>Vertebrata</taxon>
        <taxon>Euteleostomi</taxon>
        <taxon>Actinopterygii</taxon>
        <taxon>Neopterygii</taxon>
        <taxon>Teleostei</taxon>
        <taxon>Notacanthiformes</taxon>
        <taxon>Halosauridae</taxon>
        <taxon>Aldrovandia</taxon>
    </lineage>
</organism>
<evidence type="ECO:0000313" key="2">
    <source>
        <dbReference type="EMBL" id="KAJ8400569.1"/>
    </source>
</evidence>
<proteinExistence type="predicted"/>
<feature type="region of interest" description="Disordered" evidence="1">
    <location>
        <begin position="55"/>
        <end position="101"/>
    </location>
</feature>
<dbReference type="EMBL" id="JAINUG010000075">
    <property type="protein sequence ID" value="KAJ8400569.1"/>
    <property type="molecule type" value="Genomic_DNA"/>
</dbReference>
<accession>A0AAD7SDJ7</accession>
<feature type="compositionally biased region" description="Basic and acidic residues" evidence="1">
    <location>
        <begin position="78"/>
        <end position="101"/>
    </location>
</feature>
<keyword evidence="3" id="KW-1185">Reference proteome</keyword>
<sequence>MAVNGGSPREPGVTMLIVHASRRLARSHFPRAETVSAEGERARCDWACAASVSEAGVSCSAHTGRLKGPGRPEGPPATDEKTSSGCHDTRPQLDRPQHLKD</sequence>